<reference evidence="3" key="1">
    <citation type="journal article" date="2009" name="Science">
        <title>The B73 maize genome: complexity, diversity, and dynamics.</title>
        <authorList>
            <person name="Schnable P.S."/>
            <person name="Ware D."/>
            <person name="Fulton R.S."/>
            <person name="Stein J.C."/>
            <person name="Wei F."/>
            <person name="Pasternak S."/>
            <person name="Liang C."/>
            <person name="Zhang J."/>
            <person name="Fulton L."/>
            <person name="Graves T.A."/>
            <person name="Minx P."/>
            <person name="Reily A.D."/>
            <person name="Courtney L."/>
            <person name="Kruchowski S.S."/>
            <person name="Tomlinson C."/>
            <person name="Strong C."/>
            <person name="Delehaunty K."/>
            <person name="Fronick C."/>
            <person name="Courtney B."/>
            <person name="Rock S.M."/>
            <person name="Belter E."/>
            <person name="Du F."/>
            <person name="Kim K."/>
            <person name="Abbott R.M."/>
            <person name="Cotton M."/>
            <person name="Levy A."/>
            <person name="Marchetto P."/>
            <person name="Ochoa K."/>
            <person name="Jackson S.M."/>
            <person name="Gillam B."/>
            <person name="Chen W."/>
            <person name="Yan L."/>
            <person name="Higginbotham J."/>
            <person name="Cardenas M."/>
            <person name="Waligorski J."/>
            <person name="Applebaum E."/>
            <person name="Phelps L."/>
            <person name="Falcone J."/>
            <person name="Kanchi K."/>
            <person name="Thane T."/>
            <person name="Scimone A."/>
            <person name="Thane N."/>
            <person name="Henke J."/>
            <person name="Wang T."/>
            <person name="Ruppert J."/>
            <person name="Shah N."/>
            <person name="Rotter K."/>
            <person name="Hodges J."/>
            <person name="Ingenthron E."/>
            <person name="Cordes M."/>
            <person name="Kohlberg S."/>
            <person name="Sgro J."/>
            <person name="Delgado B."/>
            <person name="Mead K."/>
            <person name="Chinwalla A."/>
            <person name="Leonard S."/>
            <person name="Crouse K."/>
            <person name="Collura K."/>
            <person name="Kudrna D."/>
            <person name="Currie J."/>
            <person name="He R."/>
            <person name="Angelova A."/>
            <person name="Rajasekar S."/>
            <person name="Mueller T."/>
            <person name="Lomeli R."/>
            <person name="Scara G."/>
            <person name="Ko A."/>
            <person name="Delaney K."/>
            <person name="Wissotski M."/>
            <person name="Lopez G."/>
            <person name="Campos D."/>
            <person name="Braidotti M."/>
            <person name="Ashley E."/>
            <person name="Golser W."/>
            <person name="Kim H."/>
            <person name="Lee S."/>
            <person name="Lin J."/>
            <person name="Dujmic Z."/>
            <person name="Kim W."/>
            <person name="Talag J."/>
            <person name="Zuccolo A."/>
            <person name="Fan C."/>
            <person name="Sebastian A."/>
            <person name="Kramer M."/>
            <person name="Spiegel L."/>
            <person name="Nascimento L."/>
            <person name="Zutavern T."/>
            <person name="Miller B."/>
            <person name="Ambroise C."/>
            <person name="Muller S."/>
            <person name="Spooner W."/>
            <person name="Narechania A."/>
            <person name="Ren L."/>
            <person name="Wei S."/>
            <person name="Kumari S."/>
            <person name="Faga B."/>
            <person name="Levy M.J."/>
            <person name="McMahan L."/>
            <person name="Van Buren P."/>
            <person name="Vaughn M.W."/>
            <person name="Ying K."/>
            <person name="Yeh C.-T."/>
            <person name="Emrich S.J."/>
            <person name="Jia Y."/>
            <person name="Kalyanaraman A."/>
            <person name="Hsia A.-P."/>
            <person name="Barbazuk W.B."/>
            <person name="Baucom R.S."/>
            <person name="Brutnell T.P."/>
            <person name="Carpita N.C."/>
            <person name="Chaparro C."/>
            <person name="Chia J.-M."/>
            <person name="Deragon J.-M."/>
            <person name="Estill J.C."/>
            <person name="Fu Y."/>
            <person name="Jeddeloh J.A."/>
            <person name="Han Y."/>
            <person name="Lee H."/>
            <person name="Li P."/>
            <person name="Lisch D.R."/>
            <person name="Liu S."/>
            <person name="Liu Z."/>
            <person name="Nagel D.H."/>
            <person name="McCann M.C."/>
            <person name="SanMiguel P."/>
            <person name="Myers A.M."/>
            <person name="Nettleton D."/>
            <person name="Nguyen J."/>
            <person name="Penning B.W."/>
            <person name="Ponnala L."/>
            <person name="Schneider K.L."/>
            <person name="Schwartz D.C."/>
            <person name="Sharma A."/>
            <person name="Soderlund C."/>
            <person name="Springer N.M."/>
            <person name="Sun Q."/>
            <person name="Wang H."/>
            <person name="Waterman M."/>
            <person name="Westerman R."/>
            <person name="Wolfgruber T.K."/>
            <person name="Yang L."/>
            <person name="Yu Y."/>
            <person name="Zhang L."/>
            <person name="Zhou S."/>
            <person name="Zhu Q."/>
            <person name="Bennetzen J.L."/>
            <person name="Dawe R.K."/>
            <person name="Jiang J."/>
            <person name="Jiang N."/>
            <person name="Presting G.G."/>
            <person name="Wessler S.R."/>
            <person name="Aluru S."/>
            <person name="Martienssen R.A."/>
            <person name="Clifton S.W."/>
            <person name="McCombie W.R."/>
            <person name="Wing R.A."/>
            <person name="Wilson R.K."/>
        </authorList>
    </citation>
    <scope>NUCLEOTIDE SEQUENCE [LARGE SCALE GENOMIC DNA]</scope>
    <source>
        <strain evidence="3">cv. B73</strain>
    </source>
</reference>
<dbReference type="AlphaFoldDB" id="A0A804UK10"/>
<evidence type="ECO:0000256" key="1">
    <source>
        <dbReference type="SAM" id="MobiDB-lite"/>
    </source>
</evidence>
<organism evidence="2 3">
    <name type="scientific">Zea mays</name>
    <name type="common">Maize</name>
    <dbReference type="NCBI Taxonomy" id="4577"/>
    <lineage>
        <taxon>Eukaryota</taxon>
        <taxon>Viridiplantae</taxon>
        <taxon>Streptophyta</taxon>
        <taxon>Embryophyta</taxon>
        <taxon>Tracheophyta</taxon>
        <taxon>Spermatophyta</taxon>
        <taxon>Magnoliopsida</taxon>
        <taxon>Liliopsida</taxon>
        <taxon>Poales</taxon>
        <taxon>Poaceae</taxon>
        <taxon>PACMAD clade</taxon>
        <taxon>Panicoideae</taxon>
        <taxon>Andropogonodae</taxon>
        <taxon>Andropogoneae</taxon>
        <taxon>Tripsacinae</taxon>
        <taxon>Zea</taxon>
    </lineage>
</organism>
<protein>
    <submittedName>
        <fullName evidence="2">Uncharacterized protein</fullName>
    </submittedName>
</protein>
<dbReference type="EnsemblPlants" id="Zm00001eb392480_T001">
    <property type="protein sequence ID" value="Zm00001eb392480_P001"/>
    <property type="gene ID" value="Zm00001eb392480"/>
</dbReference>
<keyword evidence="3" id="KW-1185">Reference proteome</keyword>
<feature type="region of interest" description="Disordered" evidence="1">
    <location>
        <begin position="1"/>
        <end position="120"/>
    </location>
</feature>
<reference evidence="2" key="3">
    <citation type="submission" date="2021-05" db="UniProtKB">
        <authorList>
            <consortium name="EnsemblPlants"/>
        </authorList>
    </citation>
    <scope>IDENTIFICATION</scope>
    <source>
        <strain evidence="2">cv. B73</strain>
    </source>
</reference>
<sequence length="120" mass="12830">MTEDQGASRDGARVYGARRAEGFSREEVGDFSARLLDGEGSAGPEHHSSATGRPGRRSRLGQAPRRTTRTSCTAGRRRAGEAARGTGEELAPEMEVELGRRGSSTALERAGEIRERAMGD</sequence>
<name>A0A804UK10_MAIZE</name>
<evidence type="ECO:0000313" key="3">
    <source>
        <dbReference type="Proteomes" id="UP000007305"/>
    </source>
</evidence>
<dbReference type="InParanoid" id="A0A804UK10"/>
<evidence type="ECO:0000313" key="2">
    <source>
        <dbReference type="EnsemblPlants" id="Zm00001eb392480_P001"/>
    </source>
</evidence>
<feature type="compositionally biased region" description="Basic and acidic residues" evidence="1">
    <location>
        <begin position="1"/>
        <end position="28"/>
    </location>
</feature>
<proteinExistence type="predicted"/>
<dbReference type="Proteomes" id="UP000007305">
    <property type="component" value="Chromosome 9"/>
</dbReference>
<feature type="compositionally biased region" description="Basic and acidic residues" evidence="1">
    <location>
        <begin position="109"/>
        <end position="120"/>
    </location>
</feature>
<reference evidence="2" key="2">
    <citation type="submission" date="2019-07" db="EMBL/GenBank/DDBJ databases">
        <authorList>
            <person name="Seetharam A."/>
            <person name="Woodhouse M."/>
            <person name="Cannon E."/>
        </authorList>
    </citation>
    <scope>NUCLEOTIDE SEQUENCE [LARGE SCALE GENOMIC DNA]</scope>
    <source>
        <strain evidence="2">cv. B73</strain>
    </source>
</reference>
<accession>A0A804UK10</accession>
<dbReference type="Gramene" id="Zm00001eb392480_T001">
    <property type="protein sequence ID" value="Zm00001eb392480_P001"/>
    <property type="gene ID" value="Zm00001eb392480"/>
</dbReference>